<dbReference type="EMBL" id="FMZE01000006">
    <property type="protein sequence ID" value="SDD16497.1"/>
    <property type="molecule type" value="Genomic_DNA"/>
</dbReference>
<name>A0A222VXJ1_9PSEU</name>
<dbReference type="GO" id="GO:0003677">
    <property type="term" value="F:DNA binding"/>
    <property type="evidence" value="ECO:0007669"/>
    <property type="project" value="UniProtKB-KW"/>
</dbReference>
<dbReference type="PROSITE" id="PS50937">
    <property type="entry name" value="HTH_MERR_2"/>
    <property type="match status" value="1"/>
</dbReference>
<accession>A0A222VXJ1</accession>
<gene>
    <name evidence="2" type="ORF">SAMN05421630_106207</name>
</gene>
<dbReference type="GO" id="GO:0003700">
    <property type="term" value="F:DNA-binding transcription factor activity"/>
    <property type="evidence" value="ECO:0007669"/>
    <property type="project" value="InterPro"/>
</dbReference>
<dbReference type="SUPFAM" id="SSF46955">
    <property type="entry name" value="Putative DNA-binding domain"/>
    <property type="match status" value="1"/>
</dbReference>
<dbReference type="OrthoDB" id="9802039at2"/>
<protein>
    <submittedName>
        <fullName evidence="2">DNA-binding transcriptional regulator, MerR family</fullName>
    </submittedName>
</protein>
<organism evidence="2 3">
    <name type="scientific">Prauserella marina</name>
    <dbReference type="NCBI Taxonomy" id="530584"/>
    <lineage>
        <taxon>Bacteria</taxon>
        <taxon>Bacillati</taxon>
        <taxon>Actinomycetota</taxon>
        <taxon>Actinomycetes</taxon>
        <taxon>Pseudonocardiales</taxon>
        <taxon>Pseudonocardiaceae</taxon>
        <taxon>Prauserella</taxon>
    </lineage>
</organism>
<dbReference type="PANTHER" id="PTHR30204:SF98">
    <property type="entry name" value="HTH-TYPE TRANSCRIPTIONAL REGULATOR ADHR"/>
    <property type="match status" value="1"/>
</dbReference>
<dbReference type="InterPro" id="IPR047057">
    <property type="entry name" value="MerR_fam"/>
</dbReference>
<evidence type="ECO:0000313" key="2">
    <source>
        <dbReference type="EMBL" id="SDD16497.1"/>
    </source>
</evidence>
<dbReference type="Gene3D" id="1.10.1660.10">
    <property type="match status" value="1"/>
</dbReference>
<dbReference type="CDD" id="cd01109">
    <property type="entry name" value="HTH_YyaN"/>
    <property type="match status" value="1"/>
</dbReference>
<evidence type="ECO:0000256" key="1">
    <source>
        <dbReference type="ARBA" id="ARBA00023125"/>
    </source>
</evidence>
<sequence>MTSYTPAEAAEKSGFSIDTLRYYEKIGLLSPVARTAGGRRRYSDDDVGLLHLLRCLRDTDMPIVDMHRFVTLLRGGEEHAAERLAVLRDHEVRVERRIGELRQHQQLIRYKIDWYSNEMPSCSAAVTMAD</sequence>
<dbReference type="KEGG" id="pmad:BAY61_30690"/>
<keyword evidence="1 2" id="KW-0238">DNA-binding</keyword>
<proteinExistence type="predicted"/>
<dbReference type="PANTHER" id="PTHR30204">
    <property type="entry name" value="REDOX-CYCLING DRUG-SENSING TRANSCRIPTIONAL ACTIVATOR SOXR"/>
    <property type="match status" value="1"/>
</dbReference>
<keyword evidence="3" id="KW-1185">Reference proteome</keyword>
<dbReference type="AlphaFoldDB" id="A0A222VXJ1"/>
<dbReference type="PRINTS" id="PR00040">
    <property type="entry name" value="HTHMERR"/>
</dbReference>
<evidence type="ECO:0000313" key="3">
    <source>
        <dbReference type="Proteomes" id="UP000199494"/>
    </source>
</evidence>
<dbReference type="InterPro" id="IPR009061">
    <property type="entry name" value="DNA-bd_dom_put_sf"/>
</dbReference>
<dbReference type="InterPro" id="IPR000551">
    <property type="entry name" value="MerR-type_HTH_dom"/>
</dbReference>
<dbReference type="RefSeq" id="WP_091805885.1">
    <property type="nucleotide sequence ID" value="NZ_CP016353.1"/>
</dbReference>
<dbReference type="STRING" id="530584.SAMN05421630_106207"/>
<dbReference type="Pfam" id="PF13411">
    <property type="entry name" value="MerR_1"/>
    <property type="match status" value="1"/>
</dbReference>
<dbReference type="Proteomes" id="UP000199494">
    <property type="component" value="Unassembled WGS sequence"/>
</dbReference>
<reference evidence="2 3" key="1">
    <citation type="submission" date="2016-10" db="EMBL/GenBank/DDBJ databases">
        <authorList>
            <person name="de Groot N.N."/>
        </authorList>
    </citation>
    <scope>NUCLEOTIDE SEQUENCE [LARGE SCALE GENOMIC DNA]</scope>
    <source>
        <strain evidence="2 3">CGMCC 4.5506</strain>
    </source>
</reference>
<dbReference type="SMART" id="SM00422">
    <property type="entry name" value="HTH_MERR"/>
    <property type="match status" value="1"/>
</dbReference>